<dbReference type="Pfam" id="PF07690">
    <property type="entry name" value="MFS_1"/>
    <property type="match status" value="1"/>
</dbReference>
<reference evidence="30" key="1">
    <citation type="submission" date="2015-02" db="EMBL/GenBank/DDBJ databases">
        <title>Genome sequencing for Strongylocentrotus purpuratus.</title>
        <authorList>
            <person name="Murali S."/>
            <person name="Liu Y."/>
            <person name="Vee V."/>
            <person name="English A."/>
            <person name="Wang M."/>
            <person name="Skinner E."/>
            <person name="Han Y."/>
            <person name="Muzny D.M."/>
            <person name="Worley K.C."/>
            <person name="Gibbs R.A."/>
        </authorList>
    </citation>
    <scope>NUCLEOTIDE SEQUENCE</scope>
</reference>
<dbReference type="InterPro" id="IPR011701">
    <property type="entry name" value="MFS"/>
</dbReference>
<comment type="catalytic activity">
    <reaction evidence="18">
        <text>N-acetyl-L-aspartyl-L-glutamate(out) = N-acetyl-L-aspartyl-L-glutamate(in)</text>
        <dbReference type="Rhea" id="RHEA:72599"/>
        <dbReference type="ChEBI" id="CHEBI:76931"/>
    </reaction>
    <physiologicalReaction direction="left-to-right" evidence="18">
        <dbReference type="Rhea" id="RHEA:72600"/>
    </physiologicalReaction>
</comment>
<feature type="transmembrane region" description="Helical" evidence="27">
    <location>
        <begin position="144"/>
        <end position="164"/>
    </location>
</feature>
<dbReference type="AlphaFoldDB" id="A0A7M7RCM0"/>
<evidence type="ECO:0000256" key="3">
    <source>
        <dbReference type="ARBA" id="ARBA00004638"/>
    </source>
</evidence>
<evidence type="ECO:0000256" key="14">
    <source>
        <dbReference type="ARBA" id="ARBA00023329"/>
    </source>
</evidence>
<keyword evidence="14" id="KW-0968">Cytoplasmic vesicle</keyword>
<accession>A0A7M7RCM0</accession>
<evidence type="ECO:0000256" key="4">
    <source>
        <dbReference type="ARBA" id="ARBA00004656"/>
    </source>
</evidence>
<evidence type="ECO:0000256" key="27">
    <source>
        <dbReference type="SAM" id="Phobius"/>
    </source>
</evidence>
<feature type="transmembrane region" description="Helical" evidence="27">
    <location>
        <begin position="298"/>
        <end position="318"/>
    </location>
</feature>
<dbReference type="CTD" id="26503"/>
<dbReference type="InterPro" id="IPR050382">
    <property type="entry name" value="MFS_Na/Anion_cotransporter"/>
</dbReference>
<dbReference type="Proteomes" id="UP000007110">
    <property type="component" value="Unassembled WGS sequence"/>
</dbReference>
<reference evidence="29" key="2">
    <citation type="submission" date="2021-01" db="UniProtKB">
        <authorList>
            <consortium name="EnsemblMetazoa"/>
        </authorList>
    </citation>
    <scope>IDENTIFICATION</scope>
</reference>
<dbReference type="GO" id="GO:0005765">
    <property type="term" value="C:lysosomal membrane"/>
    <property type="evidence" value="ECO:0007669"/>
    <property type="project" value="UniProtKB-SubCell"/>
</dbReference>
<keyword evidence="5" id="KW-0813">Transport</keyword>
<dbReference type="PROSITE" id="PS50850">
    <property type="entry name" value="MFS"/>
    <property type="match status" value="1"/>
</dbReference>
<feature type="transmembrane region" description="Helical" evidence="27">
    <location>
        <begin position="338"/>
        <end position="355"/>
    </location>
</feature>
<comment type="catalytic activity">
    <reaction evidence="20">
        <text>D-glucuronate(out) + H(+)(out) = D-glucuronate(in) + H(+)(in)</text>
        <dbReference type="Rhea" id="RHEA:72591"/>
        <dbReference type="ChEBI" id="CHEBI:15378"/>
        <dbReference type="ChEBI" id="CHEBI:58720"/>
    </reaction>
    <physiologicalReaction direction="left-to-right" evidence="20">
        <dbReference type="Rhea" id="RHEA:72592"/>
    </physiologicalReaction>
</comment>
<evidence type="ECO:0000259" key="28">
    <source>
        <dbReference type="PROSITE" id="PS50850"/>
    </source>
</evidence>
<dbReference type="GO" id="GO:0016323">
    <property type="term" value="C:basolateral plasma membrane"/>
    <property type="evidence" value="ECO:0007669"/>
    <property type="project" value="UniProtKB-SubCell"/>
</dbReference>
<dbReference type="InParanoid" id="A0A7M7RCM0"/>
<evidence type="ECO:0000256" key="24">
    <source>
        <dbReference type="ARBA" id="ARBA00081195"/>
    </source>
</evidence>
<dbReference type="FunFam" id="1.20.1250.20:FF:000003">
    <property type="entry name" value="Solute carrier family 17 member 3"/>
    <property type="match status" value="1"/>
</dbReference>
<protein>
    <recommendedName>
        <fullName evidence="22">Sialin</fullName>
    </recommendedName>
    <alternativeName>
        <fullName evidence="25">H(+)/nitrate cotransporter</fullName>
    </alternativeName>
    <alternativeName>
        <fullName evidence="23">H(+)/sialic acid cotransporter</fullName>
    </alternativeName>
    <alternativeName>
        <fullName evidence="24">Vesicular excitatory amino acid transporter</fullName>
    </alternativeName>
</protein>
<evidence type="ECO:0000256" key="5">
    <source>
        <dbReference type="ARBA" id="ARBA00022448"/>
    </source>
</evidence>
<comment type="catalytic activity">
    <reaction evidence="16">
        <text>L-aspartate(out) = L-aspartate(in)</text>
        <dbReference type="Rhea" id="RHEA:66332"/>
        <dbReference type="ChEBI" id="CHEBI:29991"/>
    </reaction>
    <physiologicalReaction direction="left-to-right" evidence="16">
        <dbReference type="Rhea" id="RHEA:66333"/>
    </physiologicalReaction>
</comment>
<evidence type="ECO:0000256" key="21">
    <source>
        <dbReference type="ARBA" id="ARBA00056891"/>
    </source>
</evidence>
<dbReference type="SUPFAM" id="SSF103473">
    <property type="entry name" value="MFS general substrate transporter"/>
    <property type="match status" value="1"/>
</dbReference>
<feature type="transmembrane region" description="Helical" evidence="27">
    <location>
        <begin position="468"/>
        <end position="487"/>
    </location>
</feature>
<feature type="region of interest" description="Disordered" evidence="26">
    <location>
        <begin position="1"/>
        <end position="28"/>
    </location>
</feature>
<dbReference type="OMA" id="RVVTTWF"/>
<dbReference type="Gene3D" id="1.20.1250.20">
    <property type="entry name" value="MFS general substrate transporter like domains"/>
    <property type="match status" value="2"/>
</dbReference>
<organism evidence="29 30">
    <name type="scientific">Strongylocentrotus purpuratus</name>
    <name type="common">Purple sea urchin</name>
    <dbReference type="NCBI Taxonomy" id="7668"/>
    <lineage>
        <taxon>Eukaryota</taxon>
        <taxon>Metazoa</taxon>
        <taxon>Echinodermata</taxon>
        <taxon>Eleutherozoa</taxon>
        <taxon>Echinozoa</taxon>
        <taxon>Echinoidea</taxon>
        <taxon>Euechinoidea</taxon>
        <taxon>Echinacea</taxon>
        <taxon>Camarodonta</taxon>
        <taxon>Echinidea</taxon>
        <taxon>Strongylocentrotidae</taxon>
        <taxon>Strongylocentrotus</taxon>
    </lineage>
</organism>
<evidence type="ECO:0000256" key="2">
    <source>
        <dbReference type="ARBA" id="ARBA00004554"/>
    </source>
</evidence>
<evidence type="ECO:0000256" key="8">
    <source>
        <dbReference type="ARBA" id="ARBA00022847"/>
    </source>
</evidence>
<comment type="catalytic activity">
    <reaction evidence="15">
        <text>2 nitrate(out) + H(+)(out) = 2 nitrate(in) + H(+)(in)</text>
        <dbReference type="Rhea" id="RHEA:71539"/>
        <dbReference type="ChEBI" id="CHEBI:15378"/>
        <dbReference type="ChEBI" id="CHEBI:17632"/>
    </reaction>
    <physiologicalReaction direction="left-to-right" evidence="15">
        <dbReference type="Rhea" id="RHEA:71540"/>
    </physiologicalReaction>
</comment>
<dbReference type="KEGG" id="spu:574944"/>
<evidence type="ECO:0000256" key="17">
    <source>
        <dbReference type="ARBA" id="ARBA00050625"/>
    </source>
</evidence>
<evidence type="ECO:0000256" key="1">
    <source>
        <dbReference type="ARBA" id="ARBA00004432"/>
    </source>
</evidence>
<dbReference type="CDD" id="cd17318">
    <property type="entry name" value="MFS_SLC17"/>
    <property type="match status" value="1"/>
</dbReference>
<feature type="transmembrane region" description="Helical" evidence="27">
    <location>
        <begin position="400"/>
        <end position="421"/>
    </location>
</feature>
<evidence type="ECO:0000256" key="15">
    <source>
        <dbReference type="ARBA" id="ARBA00050101"/>
    </source>
</evidence>
<dbReference type="OrthoDB" id="2985014at2759"/>
<proteinExistence type="predicted"/>
<comment type="catalytic activity">
    <reaction evidence="19">
        <text>L-glutamate(out) = L-glutamate(in)</text>
        <dbReference type="Rhea" id="RHEA:66336"/>
        <dbReference type="ChEBI" id="CHEBI:29985"/>
    </reaction>
    <physiologicalReaction direction="left-to-right" evidence="19">
        <dbReference type="Rhea" id="RHEA:66337"/>
    </physiologicalReaction>
</comment>
<dbReference type="PANTHER" id="PTHR11662:SF399">
    <property type="entry name" value="FI19708P1-RELATED"/>
    <property type="match status" value="1"/>
</dbReference>
<dbReference type="GO" id="GO:0016324">
    <property type="term" value="C:apical plasma membrane"/>
    <property type="evidence" value="ECO:0000318"/>
    <property type="project" value="GO_Central"/>
</dbReference>
<keyword evidence="9 27" id="KW-1133">Transmembrane helix</keyword>
<feature type="domain" description="Major facilitator superfamily (MFS) profile" evidence="28">
    <location>
        <begin position="52"/>
        <end position="492"/>
    </location>
</feature>
<keyword evidence="6" id="KW-1003">Cell membrane</keyword>
<dbReference type="GO" id="GO:0022857">
    <property type="term" value="F:transmembrane transporter activity"/>
    <property type="evidence" value="ECO:0000318"/>
    <property type="project" value="GO_Central"/>
</dbReference>
<dbReference type="EnsemblMetazoa" id="XM_775352">
    <property type="protein sequence ID" value="XP_780445"/>
    <property type="gene ID" value="LOC574944"/>
</dbReference>
<evidence type="ECO:0000256" key="9">
    <source>
        <dbReference type="ARBA" id="ARBA00022989"/>
    </source>
</evidence>
<feature type="transmembrane region" description="Helical" evidence="27">
    <location>
        <begin position="52"/>
        <end position="71"/>
    </location>
</feature>
<name>A0A7M7RCM0_STRPU</name>
<evidence type="ECO:0000256" key="7">
    <source>
        <dbReference type="ARBA" id="ARBA00022692"/>
    </source>
</evidence>
<evidence type="ECO:0000256" key="26">
    <source>
        <dbReference type="SAM" id="MobiDB-lite"/>
    </source>
</evidence>
<keyword evidence="10" id="KW-0770">Synapse</keyword>
<keyword evidence="30" id="KW-1185">Reference proteome</keyword>
<dbReference type="GeneID" id="574944"/>
<comment type="function">
    <text evidence="21">Receptor for CM101, a polysaccharide produced by group B Streptococcus with antipathoangiogenic properties.</text>
</comment>
<evidence type="ECO:0000313" key="30">
    <source>
        <dbReference type="Proteomes" id="UP000007110"/>
    </source>
</evidence>
<evidence type="ECO:0000256" key="23">
    <source>
        <dbReference type="ARBA" id="ARBA00080244"/>
    </source>
</evidence>
<keyword evidence="12" id="KW-0325">Glycoprotein</keyword>
<dbReference type="RefSeq" id="XP_780445.3">
    <property type="nucleotide sequence ID" value="XM_775352.5"/>
</dbReference>
<evidence type="ECO:0000256" key="13">
    <source>
        <dbReference type="ARBA" id="ARBA00023228"/>
    </source>
</evidence>
<dbReference type="GO" id="GO:0046942">
    <property type="term" value="P:carboxylic acid transport"/>
    <property type="evidence" value="ECO:0007669"/>
    <property type="project" value="UniProtKB-ARBA"/>
</dbReference>
<feature type="transmembrane region" description="Helical" evidence="27">
    <location>
        <begin position="118"/>
        <end position="137"/>
    </location>
</feature>
<evidence type="ECO:0000313" key="29">
    <source>
        <dbReference type="EnsemblMetazoa" id="XP_780445"/>
    </source>
</evidence>
<evidence type="ECO:0000256" key="6">
    <source>
        <dbReference type="ARBA" id="ARBA00022475"/>
    </source>
</evidence>
<feature type="compositionally biased region" description="Basic and acidic residues" evidence="26">
    <location>
        <begin position="10"/>
        <end position="20"/>
    </location>
</feature>
<keyword evidence="7 27" id="KW-0812">Transmembrane</keyword>
<dbReference type="InterPro" id="IPR020846">
    <property type="entry name" value="MFS_dom"/>
</dbReference>
<comment type="catalytic activity">
    <reaction evidence="17">
        <text>N-acetylneuraminate(in) + H(+)(in) = N-acetylneuraminate(out) + H(+)(out)</text>
        <dbReference type="Rhea" id="RHEA:28987"/>
        <dbReference type="ChEBI" id="CHEBI:15378"/>
        <dbReference type="ChEBI" id="CHEBI:35418"/>
    </reaction>
    <physiologicalReaction direction="right-to-left" evidence="17">
        <dbReference type="Rhea" id="RHEA:28989"/>
    </physiologicalReaction>
</comment>
<feature type="transmembrane region" description="Helical" evidence="27">
    <location>
        <begin position="170"/>
        <end position="193"/>
    </location>
</feature>
<feature type="transmembrane region" description="Helical" evidence="27">
    <location>
        <begin position="433"/>
        <end position="456"/>
    </location>
</feature>
<feature type="transmembrane region" description="Helical" evidence="27">
    <location>
        <begin position="239"/>
        <end position="258"/>
    </location>
</feature>
<keyword evidence="11 27" id="KW-0472">Membrane</keyword>
<dbReference type="GO" id="GO:0030672">
    <property type="term" value="C:synaptic vesicle membrane"/>
    <property type="evidence" value="ECO:0007669"/>
    <property type="project" value="UniProtKB-SubCell"/>
</dbReference>
<evidence type="ECO:0000256" key="10">
    <source>
        <dbReference type="ARBA" id="ARBA00023018"/>
    </source>
</evidence>
<evidence type="ECO:0000256" key="12">
    <source>
        <dbReference type="ARBA" id="ARBA00023180"/>
    </source>
</evidence>
<evidence type="ECO:0000256" key="25">
    <source>
        <dbReference type="ARBA" id="ARBA00081925"/>
    </source>
</evidence>
<sequence length="543" mass="59056">MSGNICENDDGLHDSMEHRPLIRSTDGSEEVKNKEEFLVAPKVPGLISARHALAFLAFLGFVNVYAMRVNLSVALADMVNSTTTVNSTQISCPVNVSQSNTTQKEGEFNWDSNTKEQILASFFYGYILTQIPGGFLGDIMGAKWLFGSGVLCTAIFTLLTPVAARTGLPWLIVVRVIAGIGEGVTFPAMNAMWANWAPPVERSRLLTFTYAGSHFGTVLALPISGVLCNSDFLGGWPSVFYVFGVCGVVWFILWIALVHDKPEKHPRISPEELQFLQKAIKPRDKSLKVPWFKMLTSVRLLAISLSHFSNNFGFYTLLTNLPSYLKFGLGFDISQSGFLSAVPYLVMWITINAGGQVADFLRGRYILSTTNTRKLFNTLGLVLPAAFLVITGYIGCNHVLAVAMLTLAVGTGGFAMSGFNVNHLDIAPAYGGLLMGITNTIGTIPGILGPSMVGLYVTNQYDISQWQIAFWVCCGVYMFGAVTYLLMGTGELQPWADPELQAKPCQRPGDKKDTEGLPYCQYDTSNSVNGGLSNTGQSGVVMS</sequence>
<feature type="transmembrane region" description="Helical" evidence="27">
    <location>
        <begin position="375"/>
        <end position="394"/>
    </location>
</feature>
<evidence type="ECO:0000256" key="19">
    <source>
        <dbReference type="ARBA" id="ARBA00051447"/>
    </source>
</evidence>
<dbReference type="InterPro" id="IPR036259">
    <property type="entry name" value="MFS_trans_sf"/>
</dbReference>
<keyword evidence="13" id="KW-0458">Lysosome</keyword>
<dbReference type="GO" id="GO:0015293">
    <property type="term" value="F:symporter activity"/>
    <property type="evidence" value="ECO:0007669"/>
    <property type="project" value="UniProtKB-KW"/>
</dbReference>
<feature type="transmembrane region" description="Helical" evidence="27">
    <location>
        <begin position="205"/>
        <end position="227"/>
    </location>
</feature>
<evidence type="ECO:0000256" key="16">
    <source>
        <dbReference type="ARBA" id="ARBA00050554"/>
    </source>
</evidence>
<evidence type="ECO:0000256" key="11">
    <source>
        <dbReference type="ARBA" id="ARBA00023136"/>
    </source>
</evidence>
<keyword evidence="8" id="KW-0769">Symport</keyword>
<dbReference type="FunFam" id="1.20.1250.20:FF:000067">
    <property type="entry name" value="sialin isoform X2"/>
    <property type="match status" value="1"/>
</dbReference>
<comment type="subcellular location">
    <subcellularLocation>
        <location evidence="2">Basolateral cell membrane</location>
        <topology evidence="2">Multi-pass membrane protein</topology>
    </subcellularLocation>
    <subcellularLocation>
        <location evidence="3">Cytoplasmic vesicle</location>
        <location evidence="3">Secretory vesicle membrane</location>
        <topology evidence="3">Multi-pass membrane protein</topology>
    </subcellularLocation>
    <subcellularLocation>
        <location evidence="1">Cytoplasmic vesicle</location>
        <location evidence="1">Secretory vesicle</location>
        <location evidence="1">Synaptic vesicle membrane</location>
    </subcellularLocation>
    <subcellularLocation>
        <location evidence="4">Lysosome membrane</location>
    </subcellularLocation>
</comment>
<evidence type="ECO:0000256" key="18">
    <source>
        <dbReference type="ARBA" id="ARBA00051403"/>
    </source>
</evidence>
<evidence type="ECO:0000256" key="20">
    <source>
        <dbReference type="ARBA" id="ARBA00051612"/>
    </source>
</evidence>
<dbReference type="PANTHER" id="PTHR11662">
    <property type="entry name" value="SOLUTE CARRIER FAMILY 17"/>
    <property type="match status" value="1"/>
</dbReference>
<evidence type="ECO:0000256" key="22">
    <source>
        <dbReference type="ARBA" id="ARBA00069713"/>
    </source>
</evidence>